<name>A0A343JCV3_9CLOT</name>
<accession>A0A343JCV3</accession>
<evidence type="ECO:0000313" key="2">
    <source>
        <dbReference type="Proteomes" id="UP000264883"/>
    </source>
</evidence>
<proteinExistence type="predicted"/>
<evidence type="ECO:0008006" key="3">
    <source>
        <dbReference type="Google" id="ProtNLM"/>
    </source>
</evidence>
<evidence type="ECO:0000313" key="1">
    <source>
        <dbReference type="EMBL" id="ASW43361.1"/>
    </source>
</evidence>
<dbReference type="EMBL" id="CP016786">
    <property type="protein sequence ID" value="ASW43361.1"/>
    <property type="molecule type" value="Genomic_DNA"/>
</dbReference>
<dbReference type="Proteomes" id="UP000264883">
    <property type="component" value="Chromosome"/>
</dbReference>
<gene>
    <name evidence="1" type="ORF">BEN51_07665</name>
</gene>
<dbReference type="AlphaFoldDB" id="A0A343JCV3"/>
<organism evidence="1 2">
    <name type="scientific">Clostridium isatidis</name>
    <dbReference type="NCBI Taxonomy" id="182773"/>
    <lineage>
        <taxon>Bacteria</taxon>
        <taxon>Bacillati</taxon>
        <taxon>Bacillota</taxon>
        <taxon>Clostridia</taxon>
        <taxon>Eubacteriales</taxon>
        <taxon>Clostridiaceae</taxon>
        <taxon>Clostridium</taxon>
    </lineage>
</organism>
<dbReference type="InterPro" id="IPR009303">
    <property type="entry name" value="DUF960"/>
</dbReference>
<dbReference type="Gene3D" id="3.10.450.150">
    <property type="entry name" value="enterococcus faecalis protein"/>
    <property type="match status" value="1"/>
</dbReference>
<dbReference type="KEGG" id="cia:BEN51_07665"/>
<protein>
    <recommendedName>
        <fullName evidence="3">DUF960 domain-containing protein</fullName>
    </recommendedName>
</protein>
<reference evidence="1 2" key="1">
    <citation type="submission" date="2016-08" db="EMBL/GenBank/DDBJ databases">
        <title>Complete Genome Sequence Of The Indigo Reducing Clostridium isatidis DSM15098.</title>
        <authorList>
            <person name="Little G.T."/>
            <person name="Minton N.P."/>
        </authorList>
    </citation>
    <scope>NUCLEOTIDE SEQUENCE [LARGE SCALE GENOMIC DNA]</scope>
    <source>
        <strain evidence="1 2">DSM 15098</strain>
    </source>
</reference>
<keyword evidence="2" id="KW-1185">Reference proteome</keyword>
<dbReference type="OrthoDB" id="1756859at2"/>
<sequence>MFDKENRYITRGINEKIDLQLQILLWSLVDNLKIEKDYLQVFKLSRAGDVINIEHTQEVPEYKSFIKINAKDLEFNEDIKIYVIDSGVYSTMLLPEEY</sequence>
<dbReference type="RefSeq" id="WP_119865496.1">
    <property type="nucleotide sequence ID" value="NZ_CP016786.1"/>
</dbReference>
<dbReference type="Pfam" id="PF06124">
    <property type="entry name" value="DUF960"/>
    <property type="match status" value="1"/>
</dbReference>